<dbReference type="SUPFAM" id="SSF51905">
    <property type="entry name" value="FAD/NAD(P)-binding domain"/>
    <property type="match status" value="1"/>
</dbReference>
<evidence type="ECO:0000256" key="3">
    <source>
        <dbReference type="ARBA" id="ARBA00022827"/>
    </source>
</evidence>
<dbReference type="GO" id="GO:0016491">
    <property type="term" value="F:oxidoreductase activity"/>
    <property type="evidence" value="ECO:0007669"/>
    <property type="project" value="UniProtKB-KW"/>
</dbReference>
<keyword evidence="4" id="KW-0560">Oxidoreductase</keyword>
<dbReference type="InterPro" id="IPR036188">
    <property type="entry name" value="FAD/NAD-bd_sf"/>
</dbReference>
<accession>A0A931MX89</accession>
<comment type="cofactor">
    <cofactor evidence="1">
        <name>FAD</name>
        <dbReference type="ChEBI" id="CHEBI:57692"/>
    </cofactor>
</comment>
<dbReference type="Gene3D" id="3.50.50.60">
    <property type="entry name" value="FAD/NAD(P)-binding domain"/>
    <property type="match status" value="2"/>
</dbReference>
<dbReference type="SUPFAM" id="SSF56425">
    <property type="entry name" value="Succinate dehydrogenase/fumarate reductase flavoprotein, catalytic domain"/>
    <property type="match status" value="1"/>
</dbReference>
<dbReference type="Pfam" id="PF00890">
    <property type="entry name" value="FAD_binding_2"/>
    <property type="match status" value="1"/>
</dbReference>
<dbReference type="PANTHER" id="PTHR43400:SF10">
    <property type="entry name" value="3-OXOSTEROID 1-DEHYDROGENASE"/>
    <property type="match status" value="1"/>
</dbReference>
<sequence>MTPAVANDCDLLVIGSGAAGLAAAVTAAHHGLRVIVAEKDAVLGGTTAWSGGWIWAPGNPVCARAGTRDTTEAAETYLRAVLGNHFDPPRVRAFLDFAPRMVAFFETHTALAFEPGSHIPDTYGHLPGAGTGGRSVIAAPYDGRGLGPLIALLRRPLRETSFWGLPIQAGADLRAFMTMTRDPRAALHVGRRMTRHLWDLARHGRAMQLRNGSALVARLIRSAADLGVEFRTASPALRLVEEGGRITGAVLGAGGAEVTIHTRRGVVLASGGFPHDGARRAAEFPDNAVHRTLAVPTATGDGLRMVEAVGGREGRGNSPGAWCPVSVVRWPDGREAPFPHIIERGKPGIIAVLPDGRRFCNEGLGYHDFVEALLRSTPPGRPPEAWLIATRAFQRRYGLGISRPFPVPLGPWLRRGYLKSGATPEALATACGIDPAGLGATLDAWNRDAARGEDPAFGRGTTPYMRLQGDAAHRPNPCVAPIDRPPYLAVRVVPGSFGTFAGVATDAAARVIGDDGPIPGLYAAGTDMASVMGGFYPAGGINLGPALTFGHIAGLAAAGLLEETP</sequence>
<dbReference type="InterPro" id="IPR003953">
    <property type="entry name" value="FAD-dep_OxRdtase_2_FAD-bd"/>
</dbReference>
<evidence type="ECO:0000313" key="6">
    <source>
        <dbReference type="EMBL" id="MBH0236470.1"/>
    </source>
</evidence>
<dbReference type="InterPro" id="IPR050315">
    <property type="entry name" value="FAD-oxidoreductase_2"/>
</dbReference>
<evidence type="ECO:0000313" key="7">
    <source>
        <dbReference type="Proteomes" id="UP000631694"/>
    </source>
</evidence>
<proteinExistence type="predicted"/>
<dbReference type="EMBL" id="JADZLT010000037">
    <property type="protein sequence ID" value="MBH0236470.1"/>
    <property type="molecule type" value="Genomic_DNA"/>
</dbReference>
<dbReference type="Proteomes" id="UP000631694">
    <property type="component" value="Unassembled WGS sequence"/>
</dbReference>
<dbReference type="InterPro" id="IPR027477">
    <property type="entry name" value="Succ_DH/fumarate_Rdtase_cat_sf"/>
</dbReference>
<organism evidence="6 7">
    <name type="scientific">Methylobrevis albus</name>
    <dbReference type="NCBI Taxonomy" id="2793297"/>
    <lineage>
        <taxon>Bacteria</taxon>
        <taxon>Pseudomonadati</taxon>
        <taxon>Pseudomonadota</taxon>
        <taxon>Alphaproteobacteria</taxon>
        <taxon>Hyphomicrobiales</taxon>
        <taxon>Pleomorphomonadaceae</taxon>
        <taxon>Methylobrevis</taxon>
    </lineage>
</organism>
<evidence type="ECO:0000259" key="5">
    <source>
        <dbReference type="Pfam" id="PF00890"/>
    </source>
</evidence>
<evidence type="ECO:0000256" key="4">
    <source>
        <dbReference type="ARBA" id="ARBA00023002"/>
    </source>
</evidence>
<dbReference type="GO" id="GO:0008202">
    <property type="term" value="P:steroid metabolic process"/>
    <property type="evidence" value="ECO:0007669"/>
    <property type="project" value="UniProtKB-ARBA"/>
</dbReference>
<dbReference type="PRINTS" id="PR00411">
    <property type="entry name" value="PNDRDTASEI"/>
</dbReference>
<dbReference type="AlphaFoldDB" id="A0A931MX89"/>
<dbReference type="NCBIfam" id="NF004789">
    <property type="entry name" value="PRK06134.1"/>
    <property type="match status" value="1"/>
</dbReference>
<evidence type="ECO:0000256" key="1">
    <source>
        <dbReference type="ARBA" id="ARBA00001974"/>
    </source>
</evidence>
<keyword evidence="3" id="KW-0274">FAD</keyword>
<evidence type="ECO:0000256" key="2">
    <source>
        <dbReference type="ARBA" id="ARBA00022630"/>
    </source>
</evidence>
<comment type="caution">
    <text evidence="6">The sequence shown here is derived from an EMBL/GenBank/DDBJ whole genome shotgun (WGS) entry which is preliminary data.</text>
</comment>
<keyword evidence="7" id="KW-1185">Reference proteome</keyword>
<dbReference type="PANTHER" id="PTHR43400">
    <property type="entry name" value="FUMARATE REDUCTASE"/>
    <property type="match status" value="1"/>
</dbReference>
<reference evidence="6" key="1">
    <citation type="submission" date="2020-12" db="EMBL/GenBank/DDBJ databases">
        <title>Methylobrevis albus sp. nov., isolated from fresh water lack sediment.</title>
        <authorList>
            <person name="Zou Q."/>
        </authorList>
    </citation>
    <scope>NUCLEOTIDE SEQUENCE</scope>
    <source>
        <strain evidence="6">L22</strain>
    </source>
</reference>
<gene>
    <name evidence="6" type="ORF">I5731_01425</name>
</gene>
<protein>
    <submittedName>
        <fullName evidence="6">FAD-dependent oxidoreductase</fullName>
    </submittedName>
</protein>
<feature type="domain" description="FAD-dependent oxidoreductase 2 FAD-binding" evidence="5">
    <location>
        <begin position="10"/>
        <end position="543"/>
    </location>
</feature>
<dbReference type="RefSeq" id="WP_197309574.1">
    <property type="nucleotide sequence ID" value="NZ_JADZLT010000037.1"/>
</dbReference>
<keyword evidence="2" id="KW-0285">Flavoprotein</keyword>
<name>A0A931MX89_9HYPH</name>